<accession>A0A3N2CW55</accession>
<protein>
    <submittedName>
        <fullName evidence="1">Uncharacterized protein</fullName>
    </submittedName>
</protein>
<dbReference type="Proteomes" id="UP000281738">
    <property type="component" value="Unassembled WGS sequence"/>
</dbReference>
<dbReference type="EMBL" id="RKHO01000001">
    <property type="protein sequence ID" value="ROR91771.1"/>
    <property type="molecule type" value="Genomic_DNA"/>
</dbReference>
<reference evidence="1 2" key="1">
    <citation type="submission" date="2018-11" db="EMBL/GenBank/DDBJ databases">
        <title>Sequencing the genomes of 1000 actinobacteria strains.</title>
        <authorList>
            <person name="Klenk H.-P."/>
        </authorList>
    </citation>
    <scope>NUCLEOTIDE SEQUENCE [LARGE SCALE GENOMIC DNA]</scope>
    <source>
        <strain evidence="1 2">DSM 12652</strain>
    </source>
</reference>
<dbReference type="OrthoDB" id="5072728at2"/>
<comment type="caution">
    <text evidence="1">The sequence shown here is derived from an EMBL/GenBank/DDBJ whole genome shotgun (WGS) entry which is preliminary data.</text>
</comment>
<dbReference type="RefSeq" id="WP_123391382.1">
    <property type="nucleotide sequence ID" value="NZ_RKHO01000001.1"/>
</dbReference>
<organism evidence="1 2">
    <name type="scientific">Nocardioides aurantiacus</name>
    <dbReference type="NCBI Taxonomy" id="86796"/>
    <lineage>
        <taxon>Bacteria</taxon>
        <taxon>Bacillati</taxon>
        <taxon>Actinomycetota</taxon>
        <taxon>Actinomycetes</taxon>
        <taxon>Propionibacteriales</taxon>
        <taxon>Nocardioidaceae</taxon>
        <taxon>Nocardioides</taxon>
    </lineage>
</organism>
<name>A0A3N2CW55_9ACTN</name>
<evidence type="ECO:0000313" key="2">
    <source>
        <dbReference type="Proteomes" id="UP000281738"/>
    </source>
</evidence>
<gene>
    <name evidence="1" type="ORF">EDD33_2646</name>
</gene>
<dbReference type="Pfam" id="PF25595">
    <property type="entry name" value="Phage_TTP_16"/>
    <property type="match status" value="1"/>
</dbReference>
<sequence>MAAPTRPADAKWYLREKIIFVPTLANPAVPTVTELTGTSSLDVTYMFYASAAKPSLSTNMATAPKRVGDGQTYQFVGESQASIGEVRYSFDPQSAALAEGRKAFEKFPAGTTGYLVYRLGKNRDLDITATDKVTVYPVEAGEQHETPEGEGEGAVVAIVQSFAQTGPKKLNVAVAA</sequence>
<evidence type="ECO:0000313" key="1">
    <source>
        <dbReference type="EMBL" id="ROR91771.1"/>
    </source>
</evidence>
<dbReference type="AlphaFoldDB" id="A0A3N2CW55"/>
<keyword evidence="2" id="KW-1185">Reference proteome</keyword>
<dbReference type="InterPro" id="IPR058009">
    <property type="entry name" value="TTP_Phage_16"/>
</dbReference>
<proteinExistence type="predicted"/>